<dbReference type="InParanoid" id="A0A7F5RJQ0"/>
<sequence length="394" mass="45210">MTCSHHAVPFRMVGKNIWFGLSLRDKKKWDKCNKCKSNVPVIILRHKDVYCKECFLSGAAHKFKAFIGKNHLVKKNDFVLVCFRSGHSSVSLLHMLRSALDLQTPKKLKLRPIVIYIAKATCEPQFLKEIEDVVCSFNFPLYFISFNQYISNGQELDKVLFANFRQMLENYPQINSFKRTNNPTATQTLERIYEQQLLTEVAKHLNCSIVFVPDISLNVATNLLTSISLGRGAYLPLDTGICDTRDPQITIVRPLRHFDDKELAFYNVYNKLKLVVSPNEIKKFNNTSVQDLIDTFVSNLQLNYPATITTVVRTGDKLALDKTVLKSKACNLCKAPLLNNTSEELNSATATDFSRWISAQLQIFKKDESFNEFEIKQRELYCYACSKIIEFVEK</sequence>
<dbReference type="InterPro" id="IPR014729">
    <property type="entry name" value="Rossmann-like_a/b/a_fold"/>
</dbReference>
<dbReference type="Pfam" id="PF10288">
    <property type="entry name" value="CTU2"/>
    <property type="match status" value="1"/>
</dbReference>
<dbReference type="PANTHER" id="PTHR20882">
    <property type="entry name" value="CYTOPLASMIC TRNA 2-THIOLATION PROTEIN 2"/>
    <property type="match status" value="1"/>
</dbReference>
<comment type="similarity">
    <text evidence="3">Belongs to the CTU2/NCS2 family.</text>
</comment>
<keyword evidence="1 3" id="KW-0963">Cytoplasm</keyword>
<dbReference type="GO" id="GO:0016783">
    <property type="term" value="F:sulfurtransferase activity"/>
    <property type="evidence" value="ECO:0007669"/>
    <property type="project" value="TreeGrafter"/>
</dbReference>
<name>A0A7F5RJQ0_AGRPL</name>
<dbReference type="GeneID" id="108733613"/>
<keyword evidence="4" id="KW-1185">Reference proteome</keyword>
<dbReference type="KEGG" id="apln:108733613"/>
<dbReference type="GO" id="GO:0032447">
    <property type="term" value="P:protein urmylation"/>
    <property type="evidence" value="ECO:0007669"/>
    <property type="project" value="UniProtKB-UniRule"/>
</dbReference>
<comment type="subcellular location">
    <subcellularLocation>
        <location evidence="3">Cytoplasm</location>
    </subcellularLocation>
</comment>
<dbReference type="GO" id="GO:0000049">
    <property type="term" value="F:tRNA binding"/>
    <property type="evidence" value="ECO:0007669"/>
    <property type="project" value="InterPro"/>
</dbReference>
<evidence type="ECO:0000256" key="1">
    <source>
        <dbReference type="ARBA" id="ARBA00022490"/>
    </source>
</evidence>
<dbReference type="GO" id="GO:0002143">
    <property type="term" value="P:tRNA wobble position uridine thiolation"/>
    <property type="evidence" value="ECO:0007669"/>
    <property type="project" value="TreeGrafter"/>
</dbReference>
<dbReference type="SUPFAM" id="SSF52402">
    <property type="entry name" value="Adenine nucleotide alpha hydrolases-like"/>
    <property type="match status" value="1"/>
</dbReference>
<gene>
    <name evidence="5" type="primary">LOC108733613</name>
</gene>
<dbReference type="FunCoup" id="A0A7F5RJQ0">
    <property type="interactions" value="1729"/>
</dbReference>
<dbReference type="UniPathway" id="UPA00988"/>
<dbReference type="GO" id="GO:0005829">
    <property type="term" value="C:cytosol"/>
    <property type="evidence" value="ECO:0007669"/>
    <property type="project" value="TreeGrafter"/>
</dbReference>
<dbReference type="RefSeq" id="XP_025836234.1">
    <property type="nucleotide sequence ID" value="XM_025980449.1"/>
</dbReference>
<accession>A0A7F5RJQ0</accession>
<evidence type="ECO:0000313" key="5">
    <source>
        <dbReference type="RefSeq" id="XP_025836234.1"/>
    </source>
</evidence>
<dbReference type="HAMAP" id="MF_03054">
    <property type="entry name" value="CTU2"/>
    <property type="match status" value="1"/>
</dbReference>
<dbReference type="GO" id="GO:0016779">
    <property type="term" value="F:nucleotidyltransferase activity"/>
    <property type="evidence" value="ECO:0007669"/>
    <property type="project" value="UniProtKB-UniRule"/>
</dbReference>
<proteinExistence type="inferred from homology"/>
<dbReference type="PANTHER" id="PTHR20882:SF14">
    <property type="entry name" value="CYTOPLASMIC TRNA 2-THIOLATION PROTEIN 2"/>
    <property type="match status" value="1"/>
</dbReference>
<evidence type="ECO:0000313" key="4">
    <source>
        <dbReference type="Proteomes" id="UP000192223"/>
    </source>
</evidence>
<dbReference type="InterPro" id="IPR019407">
    <property type="entry name" value="CTU2"/>
</dbReference>
<evidence type="ECO:0000256" key="3">
    <source>
        <dbReference type="HAMAP-Rule" id="MF_03054"/>
    </source>
</evidence>
<protein>
    <recommendedName>
        <fullName evidence="3">Cytoplasmic tRNA 2-thiolation protein 2</fullName>
    </recommendedName>
</protein>
<dbReference type="Proteomes" id="UP000192223">
    <property type="component" value="Unplaced"/>
</dbReference>
<dbReference type="AlphaFoldDB" id="A0A7F5RJQ0"/>
<dbReference type="Gene3D" id="3.40.50.620">
    <property type="entry name" value="HUPs"/>
    <property type="match status" value="1"/>
</dbReference>
<dbReference type="CTD" id="348180"/>
<reference evidence="5" key="1">
    <citation type="submission" date="2025-08" db="UniProtKB">
        <authorList>
            <consortium name="RefSeq"/>
        </authorList>
    </citation>
    <scope>IDENTIFICATION</scope>
    <source>
        <tissue evidence="5">Entire body</tissue>
    </source>
</reference>
<comment type="function">
    <text evidence="3">Plays a central role in 2-thiolation of mcm(5)S(2)U at tRNA wobble positions of tRNA(Lys), tRNA(Glu) and tRNA(Gln). May act by forming a heterodimer with NCS6/CTU1 that ligates sulfur from thiocarboxylated URM1 onto the uridine of tRNAs at wobble position.</text>
</comment>
<comment type="pathway">
    <text evidence="3">tRNA modification; 5-methoxycarbonylmethyl-2-thiouridine-tRNA biosynthesis.</text>
</comment>
<evidence type="ECO:0000256" key="2">
    <source>
        <dbReference type="ARBA" id="ARBA00022694"/>
    </source>
</evidence>
<dbReference type="OrthoDB" id="25129at2759"/>
<organism evidence="4 5">
    <name type="scientific">Agrilus planipennis</name>
    <name type="common">Emerald ash borer</name>
    <name type="synonym">Agrilus marcopoli</name>
    <dbReference type="NCBI Taxonomy" id="224129"/>
    <lineage>
        <taxon>Eukaryota</taxon>
        <taxon>Metazoa</taxon>
        <taxon>Ecdysozoa</taxon>
        <taxon>Arthropoda</taxon>
        <taxon>Hexapoda</taxon>
        <taxon>Insecta</taxon>
        <taxon>Pterygota</taxon>
        <taxon>Neoptera</taxon>
        <taxon>Endopterygota</taxon>
        <taxon>Coleoptera</taxon>
        <taxon>Polyphaga</taxon>
        <taxon>Elateriformia</taxon>
        <taxon>Buprestoidea</taxon>
        <taxon>Buprestidae</taxon>
        <taxon>Agrilinae</taxon>
        <taxon>Agrilus</taxon>
    </lineage>
</organism>
<keyword evidence="2 3" id="KW-0819">tRNA processing</keyword>